<keyword evidence="3" id="KW-1185">Reference proteome</keyword>
<gene>
    <name evidence="2" type="ORF">Mco01_42970</name>
</gene>
<evidence type="ECO:0000256" key="1">
    <source>
        <dbReference type="SAM" id="MobiDB-lite"/>
    </source>
</evidence>
<feature type="region of interest" description="Disordered" evidence="1">
    <location>
        <begin position="35"/>
        <end position="96"/>
    </location>
</feature>
<name>A0ABQ4G2K0_9ACTN</name>
<comment type="caution">
    <text evidence="2">The sequence shown here is derived from an EMBL/GenBank/DDBJ whole genome shotgun (WGS) entry which is preliminary data.</text>
</comment>
<sequence length="1429" mass="144488">MAAVLAVSSLTAWGAVEPGPARASAYPAFAVSLPAAGSPEPTGVTDSTGVTDPVPALPSRTGERVAVPREPSLAARPVEERPVGPEPPPVTIPAGPVFMDGVTAEVRARLSAAGLPSRGGAAPRPEALLPATGAAGRLGVTRPPDGEVARAAETVGGLGGPDLTRLYRSRPEGVPVLTYRLCAESPSLPVACSAPRPLLHPAAADVTGDGTPDVLADLVPARDPGDVLRAADALAGHLPLGGSPGRRDRLAATAAAGLGLLTRRLPGGDTAGRDLRAQVWAEYSLGDRLIRVGVDGYRRGASLSDLDWGLYTVTRSSSGAIDVRADVRHRGPGASIATVAGTAGADGGRSAGASSLVSLRQAPVPETLSVHARVETATSAGTLTVTVSRPSALDALALSGDSHRSRVTRLLADRVTGTATARLTRAADGAAGLSLDSGAAIGTAEFGAYAFGGGRLDGAAGISVTRLPGRLRARYEPGPRSRLTVDTGSPTGTGVRMVYADRSGAGTAFRAALTDVPGHLELVQRDARLALTASGALGGLDAVLQRGGGAVSSPPGAHVTVIKDGSRLGVSGRLSNLDALDVAYGTRPHAALRLAAGGRPFLGAASVDGRHLARIEISDTPAEVEVDVDPAARKAVYRASGTIDRIRAAYADTTAGPTIDGTVEGVRSSVAASWDMGGRTVADVATPAGLRAMSLYVNRRHVTSVGPRGRDDLFVTAEGIGAHVGVAADPAAGAFTWTADRPVASLSAFARTGGVRVAARATGVPARFDATWAGGTYAVRGVSGPFGSLAIAVTDHDGATAPTGPHVAAHLGPGRFDASLRLDGLSSLRLSDGAGGLDADVRAARQTVALDVDALLPGDLRAGALGTLGPVPGHLRITAAPGGVVGYETDAPMDLRADVWLGKAAAVERAPAVPAVANGLALADARCAAGSRGCAADGGPFCRTGGCFGLRGTVRLSLPAKATLDLAHKTVTFSGYRAAGRDLQVYLGGSAPGPAPFRALATLRGLPGTVTRLSVGPFGVAGGSGGGTVDVGYAVEPATPMASLEVRGETRAGGRTVRGQVVVEKVPASVAITAAYGARTRLTVRDSAPIDALTARVTVVPRKGRPGTGGVRFTGVPATFAVDAAASVAGLRVPALTYTADAATLDGTLAVQGALARLAVRGARPLDSSISFTDLAPDTTVRLNDDLSIDLASRPVPTGSIEIHAGLAVPAVRRQRVSYRTGIPYTGGFFGLRMNGHYGAGPSRVADLSVGVHAMSWLRIRPGRIPFGLAAPPALGFLTPGFEGVYDHLDIRTDGVDLRPDVKLAVRIDRAVGADAFRDTLRLGPATSLRLRRYDGVLRPISARQPVGVGPARLACLTIGTRPGLAAPPSTGAITLRGADGPQVVSLLDPGGQVPGYAVDLLAHMMSPFDAPALAVTGFTPGDCAGDPQ</sequence>
<evidence type="ECO:0000313" key="2">
    <source>
        <dbReference type="EMBL" id="GIH41297.1"/>
    </source>
</evidence>
<dbReference type="Proteomes" id="UP000603904">
    <property type="component" value="Unassembled WGS sequence"/>
</dbReference>
<proteinExistence type="predicted"/>
<reference evidence="2 3" key="1">
    <citation type="submission" date="2021-01" db="EMBL/GenBank/DDBJ databases">
        <title>Whole genome shotgun sequence of Microbispora corallina NBRC 16416.</title>
        <authorList>
            <person name="Komaki H."/>
            <person name="Tamura T."/>
        </authorList>
    </citation>
    <scope>NUCLEOTIDE SEQUENCE [LARGE SCALE GENOMIC DNA]</scope>
    <source>
        <strain evidence="2 3">NBRC 16416</strain>
    </source>
</reference>
<protein>
    <submittedName>
        <fullName evidence="2">Uncharacterized protein</fullName>
    </submittedName>
</protein>
<accession>A0ABQ4G2K0</accession>
<organism evidence="2 3">
    <name type="scientific">Microbispora corallina</name>
    <dbReference type="NCBI Taxonomy" id="83302"/>
    <lineage>
        <taxon>Bacteria</taxon>
        <taxon>Bacillati</taxon>
        <taxon>Actinomycetota</taxon>
        <taxon>Actinomycetes</taxon>
        <taxon>Streptosporangiales</taxon>
        <taxon>Streptosporangiaceae</taxon>
        <taxon>Microbispora</taxon>
    </lineage>
</organism>
<dbReference type="EMBL" id="BOOC01000021">
    <property type="protein sequence ID" value="GIH41297.1"/>
    <property type="molecule type" value="Genomic_DNA"/>
</dbReference>
<evidence type="ECO:0000313" key="3">
    <source>
        <dbReference type="Proteomes" id="UP000603904"/>
    </source>
</evidence>